<feature type="transmembrane region" description="Helical" evidence="1">
    <location>
        <begin position="12"/>
        <end position="30"/>
    </location>
</feature>
<protein>
    <submittedName>
        <fullName evidence="3">Stage II sporulation protein D</fullName>
    </submittedName>
</protein>
<dbReference type="PANTHER" id="PTHR30032">
    <property type="entry name" value="N-ACETYLMURAMOYL-L-ALANINE AMIDASE-RELATED"/>
    <property type="match status" value="1"/>
</dbReference>
<keyword evidence="1" id="KW-1133">Transmembrane helix</keyword>
<sequence length="316" mass="36113">MKKIKNFKNQIIVVTIICFIAGLFFFPFLFKSHEKKVVQRGGSSINNACEITIQVSGSDIPIDLEEYVIGVVAAEMPVSFHIEALKAQAIAARTYVLKNTNYGQTPIEPTVAKQVFYDEDTRKENWDKSYEEFEKKVKEAVKSTEGEVIYYNGELITAMFHSMSNGMTESSKNYSGTEIPYLQSVASTDFQYAENYEQITTFSLEEWNKRLKTNWTIDDVKQLRLQRNNTGRVERVLNDKNEWTGREIRTLLNLRSTDFQIDVVDGEIVVKTEGYGHGVGMSQYGADAMADHGSTAHEIIEYYYKNTSIEKLNCKK</sequence>
<dbReference type="NCBIfam" id="TIGR02669">
    <property type="entry name" value="SpoIID_LytB"/>
    <property type="match status" value="1"/>
</dbReference>
<dbReference type="EMBL" id="JACSQA010000002">
    <property type="protein sequence ID" value="MBD8025448.1"/>
    <property type="molecule type" value="Genomic_DNA"/>
</dbReference>
<organism evidence="3 4">
    <name type="scientific">Ureibacillus galli</name>
    <dbReference type="NCBI Taxonomy" id="2762222"/>
    <lineage>
        <taxon>Bacteria</taxon>
        <taxon>Bacillati</taxon>
        <taxon>Bacillota</taxon>
        <taxon>Bacilli</taxon>
        <taxon>Bacillales</taxon>
        <taxon>Caryophanaceae</taxon>
        <taxon>Ureibacillus</taxon>
    </lineage>
</organism>
<dbReference type="InterPro" id="IPR013693">
    <property type="entry name" value="SpoIID/LytB_N"/>
</dbReference>
<dbReference type="PANTHER" id="PTHR30032:SF4">
    <property type="entry name" value="AMIDASE ENHANCER"/>
    <property type="match status" value="1"/>
</dbReference>
<keyword evidence="1" id="KW-0472">Membrane</keyword>
<proteinExistence type="predicted"/>
<comment type="caution">
    <text evidence="3">The sequence shown here is derived from an EMBL/GenBank/DDBJ whole genome shotgun (WGS) entry which is preliminary data.</text>
</comment>
<gene>
    <name evidence="3" type="primary">spoIID</name>
    <name evidence="3" type="ORF">H9636_02140</name>
</gene>
<keyword evidence="1" id="KW-0812">Transmembrane</keyword>
<dbReference type="InterPro" id="IPR014225">
    <property type="entry name" value="Spore_II_D_firmicutes"/>
</dbReference>
<dbReference type="Pfam" id="PF08486">
    <property type="entry name" value="SpoIID"/>
    <property type="match status" value="1"/>
</dbReference>
<keyword evidence="4" id="KW-1185">Reference proteome</keyword>
<evidence type="ECO:0000256" key="1">
    <source>
        <dbReference type="SAM" id="Phobius"/>
    </source>
</evidence>
<evidence type="ECO:0000313" key="3">
    <source>
        <dbReference type="EMBL" id="MBD8025448.1"/>
    </source>
</evidence>
<dbReference type="InterPro" id="IPR051922">
    <property type="entry name" value="Bact_Sporulation_Assoc"/>
</dbReference>
<dbReference type="NCBIfam" id="TIGR02870">
    <property type="entry name" value="spore_II_D"/>
    <property type="match status" value="1"/>
</dbReference>
<dbReference type="Proteomes" id="UP000640930">
    <property type="component" value="Unassembled WGS sequence"/>
</dbReference>
<reference evidence="3 4" key="1">
    <citation type="submission" date="2020-08" db="EMBL/GenBank/DDBJ databases">
        <title>A Genomic Blueprint of the Chicken Gut Microbiome.</title>
        <authorList>
            <person name="Gilroy R."/>
            <person name="Ravi A."/>
            <person name="Getino M."/>
            <person name="Pursley I."/>
            <person name="Horton D.L."/>
            <person name="Alikhan N.-F."/>
            <person name="Baker D."/>
            <person name="Gharbi K."/>
            <person name="Hall N."/>
            <person name="Watson M."/>
            <person name="Adriaenssens E.M."/>
            <person name="Foster-Nyarko E."/>
            <person name="Jarju S."/>
            <person name="Secka A."/>
            <person name="Antonio M."/>
            <person name="Oren A."/>
            <person name="Chaudhuri R."/>
            <person name="La Ragione R.M."/>
            <person name="Hildebrand F."/>
            <person name="Pallen M.J."/>
        </authorList>
    </citation>
    <scope>NUCLEOTIDE SEQUENCE [LARGE SCALE GENOMIC DNA]</scope>
    <source>
        <strain evidence="3 4">Re31</strain>
    </source>
</reference>
<evidence type="ECO:0000313" key="4">
    <source>
        <dbReference type="Proteomes" id="UP000640930"/>
    </source>
</evidence>
<dbReference type="InterPro" id="IPR013486">
    <property type="entry name" value="SpoIID/LytB"/>
</dbReference>
<evidence type="ECO:0000259" key="2">
    <source>
        <dbReference type="Pfam" id="PF08486"/>
    </source>
</evidence>
<feature type="domain" description="Sporulation stage II protein D amidase enhancer LytB N-terminal" evidence="2">
    <location>
        <begin position="62"/>
        <end position="151"/>
    </location>
</feature>
<name>A0ABR8X803_9BACL</name>
<accession>A0ABR8X803</accession>